<protein>
    <recommendedName>
        <fullName evidence="3">Transposase</fullName>
    </recommendedName>
</protein>
<dbReference type="EMBL" id="BAAAMU010000003">
    <property type="protein sequence ID" value="GAA1614337.1"/>
    <property type="molecule type" value="Genomic_DNA"/>
</dbReference>
<evidence type="ECO:0008006" key="3">
    <source>
        <dbReference type="Google" id="ProtNLM"/>
    </source>
</evidence>
<organism evidence="1 2">
    <name type="scientific">Nonomuraea maheshkhaliensis</name>
    <dbReference type="NCBI Taxonomy" id="419590"/>
    <lineage>
        <taxon>Bacteria</taxon>
        <taxon>Bacillati</taxon>
        <taxon>Actinomycetota</taxon>
        <taxon>Actinomycetes</taxon>
        <taxon>Streptosporangiales</taxon>
        <taxon>Streptosporangiaceae</taxon>
        <taxon>Nonomuraea</taxon>
    </lineage>
</organism>
<gene>
    <name evidence="1" type="ORF">GCM10009733_008170</name>
</gene>
<keyword evidence="2" id="KW-1185">Reference proteome</keyword>
<evidence type="ECO:0000313" key="2">
    <source>
        <dbReference type="Proteomes" id="UP001500064"/>
    </source>
</evidence>
<evidence type="ECO:0000313" key="1">
    <source>
        <dbReference type="EMBL" id="GAA1614337.1"/>
    </source>
</evidence>
<name>A0ABN2EQ36_9ACTN</name>
<proteinExistence type="predicted"/>
<reference evidence="1 2" key="1">
    <citation type="journal article" date="2019" name="Int. J. Syst. Evol. Microbiol.">
        <title>The Global Catalogue of Microorganisms (GCM) 10K type strain sequencing project: providing services to taxonomists for standard genome sequencing and annotation.</title>
        <authorList>
            <consortium name="The Broad Institute Genomics Platform"/>
            <consortium name="The Broad Institute Genome Sequencing Center for Infectious Disease"/>
            <person name="Wu L."/>
            <person name="Ma J."/>
        </authorList>
    </citation>
    <scope>NUCLEOTIDE SEQUENCE [LARGE SCALE GENOMIC DNA]</scope>
    <source>
        <strain evidence="1 2">JCM 13929</strain>
    </source>
</reference>
<sequence>MTFATVDTRTSGDHADDEQARTLWGLIEPRFLALLSWDPNIKIVTFPADHPELGYDICRVTWCERPTRLWHRLCPACYQRWRRSHPLDESKDCLEAFVVSTSRTPARATGTRIEPCAVLGCPRAWKSSTTRLCTAHEYQCYQMLRLPLDQFLLRPETVPLPSFGICQVAACERQREGWGPYCRAHAAKWARLRGSEPDADEDHWRRTTSAIAVNGKVSLRGLSNLVVAQILYGLQERTRAGTATIDHQLRLVCNLVREGELTQLSALPTDGMGRSVRGLRNNMLKFIECVCRRTSERAPARTDENAPFLMR</sequence>
<dbReference type="Proteomes" id="UP001500064">
    <property type="component" value="Unassembled WGS sequence"/>
</dbReference>
<dbReference type="RefSeq" id="WP_346101484.1">
    <property type="nucleotide sequence ID" value="NZ_BAAAMU010000003.1"/>
</dbReference>
<accession>A0ABN2EQ36</accession>
<comment type="caution">
    <text evidence="1">The sequence shown here is derived from an EMBL/GenBank/DDBJ whole genome shotgun (WGS) entry which is preliminary data.</text>
</comment>